<dbReference type="STRING" id="1307763.L21SP4_01248"/>
<comment type="similarity">
    <text evidence="1">Belongs to the bacterial sugar transferase family.</text>
</comment>
<evidence type="ECO:0000256" key="1">
    <source>
        <dbReference type="ARBA" id="ARBA00006464"/>
    </source>
</evidence>
<dbReference type="GO" id="GO:0016780">
    <property type="term" value="F:phosphotransferase activity, for other substituted phosphate groups"/>
    <property type="evidence" value="ECO:0007669"/>
    <property type="project" value="TreeGrafter"/>
</dbReference>
<keyword evidence="2" id="KW-0812">Transmembrane</keyword>
<keyword evidence="5" id="KW-1185">Reference proteome</keyword>
<dbReference type="Pfam" id="PF02397">
    <property type="entry name" value="Bac_transf"/>
    <property type="match status" value="1"/>
</dbReference>
<dbReference type="RefSeq" id="WP_052881825.1">
    <property type="nucleotide sequence ID" value="NZ_CP010904.1"/>
</dbReference>
<name>A0A0G3EDE4_9BACT</name>
<keyword evidence="4" id="KW-0808">Transferase</keyword>
<evidence type="ECO:0000256" key="2">
    <source>
        <dbReference type="SAM" id="Phobius"/>
    </source>
</evidence>
<accession>A0A0G3EDE4</accession>
<evidence type="ECO:0000259" key="3">
    <source>
        <dbReference type="Pfam" id="PF02397"/>
    </source>
</evidence>
<feature type="domain" description="Bacterial sugar transferase" evidence="3">
    <location>
        <begin position="51"/>
        <end position="239"/>
    </location>
</feature>
<dbReference type="PATRIC" id="fig|1609981.3.peg.1297"/>
<dbReference type="PANTHER" id="PTHR30576:SF10">
    <property type="entry name" value="SLL5057 PROTEIN"/>
    <property type="match status" value="1"/>
</dbReference>
<dbReference type="InterPro" id="IPR003362">
    <property type="entry name" value="Bact_transf"/>
</dbReference>
<evidence type="ECO:0000313" key="5">
    <source>
        <dbReference type="Proteomes" id="UP000035268"/>
    </source>
</evidence>
<feature type="transmembrane region" description="Helical" evidence="2">
    <location>
        <begin position="56"/>
        <end position="79"/>
    </location>
</feature>
<dbReference type="KEGG" id="vbl:L21SP4_01248"/>
<keyword evidence="2" id="KW-0472">Membrane</keyword>
<evidence type="ECO:0000313" key="4">
    <source>
        <dbReference type="EMBL" id="AKJ64496.1"/>
    </source>
</evidence>
<reference evidence="4 5" key="2">
    <citation type="journal article" date="2016" name="ISME J.">
        <title>Characterization of the first cultured representative of Verrucomicrobia subdivision 5 indicates the proposal of a novel phylum.</title>
        <authorList>
            <person name="Spring S."/>
            <person name="Bunk B."/>
            <person name="Sproer C."/>
            <person name="Schumann P."/>
            <person name="Rohde M."/>
            <person name="Tindall B.J."/>
            <person name="Klenk H.P."/>
        </authorList>
    </citation>
    <scope>NUCLEOTIDE SEQUENCE [LARGE SCALE GENOMIC DNA]</scope>
    <source>
        <strain evidence="4 5">L21-Fru-AB</strain>
    </source>
</reference>
<dbReference type="EC" id="2.-.-.-" evidence="4"/>
<keyword evidence="2" id="KW-1133">Transmembrane helix</keyword>
<proteinExistence type="inferred from homology"/>
<dbReference type="EMBL" id="CP010904">
    <property type="protein sequence ID" value="AKJ64496.1"/>
    <property type="molecule type" value="Genomic_DNA"/>
</dbReference>
<dbReference type="AlphaFoldDB" id="A0A0G3EDE4"/>
<sequence>MPTDSVYRARRDLFDQLNVPMNKADIKRLRRRQRIRLKVWEATLNSLLVFKRLLDVAFSLVALVLLLPVFAAVAAAIVLEDGRPVLYVQNRVGLDGRVFRFYKFRSMYRNADEIKKQLAADNESGDGVIFKMKKDPRVTRIGRILRKFSIDEMPQFINVLMGDLSVVGPRPPLPDEVAQYSLEERKRLHVKPGLTCLWQIKGRSEIPFHEQVRLDLEYIRSRSLWNDVLIILKTVPAVLLGKGAY</sequence>
<protein>
    <submittedName>
        <fullName evidence="4">Putative sugar transferase EpsL</fullName>
        <ecNumber evidence="4">2.-.-.-</ecNumber>
    </submittedName>
</protein>
<dbReference type="PANTHER" id="PTHR30576">
    <property type="entry name" value="COLANIC BIOSYNTHESIS UDP-GLUCOSE LIPID CARRIER TRANSFERASE"/>
    <property type="match status" value="1"/>
</dbReference>
<dbReference type="Proteomes" id="UP000035268">
    <property type="component" value="Chromosome"/>
</dbReference>
<organism evidence="4 5">
    <name type="scientific">Kiritimatiella glycovorans</name>
    <dbReference type="NCBI Taxonomy" id="1307763"/>
    <lineage>
        <taxon>Bacteria</taxon>
        <taxon>Pseudomonadati</taxon>
        <taxon>Kiritimatiellota</taxon>
        <taxon>Kiritimatiellia</taxon>
        <taxon>Kiritimatiellales</taxon>
        <taxon>Kiritimatiellaceae</taxon>
        <taxon>Kiritimatiella</taxon>
    </lineage>
</organism>
<reference evidence="5" key="1">
    <citation type="submission" date="2015-02" db="EMBL/GenBank/DDBJ databases">
        <title>Description and complete genome sequence of the first cultured representative of the subdivision 5 of the Verrucomicrobia phylum.</title>
        <authorList>
            <person name="Spring S."/>
            <person name="Bunk B."/>
            <person name="Sproer C."/>
            <person name="Klenk H.-P."/>
        </authorList>
    </citation>
    <scope>NUCLEOTIDE SEQUENCE [LARGE SCALE GENOMIC DNA]</scope>
    <source>
        <strain evidence="5">L21-Fru-AB</strain>
    </source>
</reference>
<gene>
    <name evidence="4" type="primary">epsL_1</name>
    <name evidence="4" type="ORF">L21SP4_01248</name>
</gene>